<keyword evidence="5" id="KW-0677">Repeat</keyword>
<keyword evidence="8" id="KW-0862">Zinc</keyword>
<sequence length="634" mass="69265">MPCAWTAAEDAVLEYCRARAAKGKGDWRQVAAKRLRSKSLRAIALRARELTKNHTNSTRADADGAAGEMNTELLSAPAPSTGLTGYKKHSIPRSCKSRGSKGRRQEEERHCSLATQLTREYATACIFGRERRRPMRRGVAHRVGAGVFLSCEASCLEADPPLNPPLPPPPPAAPTMWAFVKPVLKPSRLTPTAKALGVVSRAVPAHEAKQLGAVPGEASAAEEQGVCIVCFEDDPGVTRLHAGCGHQMCITCWRSYALARMEDHTSWLDASTAMIRCADPNCGVVAPDSLLREAMKRGEYDALLAMRSNALIRSQPTLSYCPNAACVSLVCTTRPGDDQPRCFEAACGACGERWCPSCGEEPHWPATCAECRVFKSRHGDGDRPMQMPSEGIKPCPNCHAPIEKNGGCLHMRCWQCRADFCWACGQTNHARGGTWHPSGACTPHAWEQQIAVRRFFESSVPQFENPLPMALNFIGLKHADAQQLSLIRRAVAAGAHAGIRNWEVVGPLAPIIQRAWAARKISDAAIVRVTEMAYESARALASAYIALTVASERTSEPVKRARRAARRLLTSPATHTFRECVDRLTVASTELQLLFGQQSPDNELCHQRAGAALHAMRQLQHAAVEWRRASADER</sequence>
<proteinExistence type="predicted"/>
<dbReference type="Gene3D" id="1.20.120.1750">
    <property type="match status" value="1"/>
</dbReference>
<organism evidence="11 12">
    <name type="scientific">Emiliania huxleyi (strain CCMP1516)</name>
    <dbReference type="NCBI Taxonomy" id="280463"/>
    <lineage>
        <taxon>Eukaryota</taxon>
        <taxon>Haptista</taxon>
        <taxon>Haptophyta</taxon>
        <taxon>Prymnesiophyceae</taxon>
        <taxon>Isochrysidales</taxon>
        <taxon>Noelaerhabdaceae</taxon>
        <taxon>Emiliania</taxon>
    </lineage>
</organism>
<keyword evidence="12" id="KW-1185">Reference proteome</keyword>
<evidence type="ECO:0000256" key="8">
    <source>
        <dbReference type="ARBA" id="ARBA00022833"/>
    </source>
</evidence>
<keyword evidence="6" id="KW-0863">Zinc-finger</keyword>
<dbReference type="GO" id="GO:0016567">
    <property type="term" value="P:protein ubiquitination"/>
    <property type="evidence" value="ECO:0007669"/>
    <property type="project" value="InterPro"/>
</dbReference>
<dbReference type="InterPro" id="IPR044066">
    <property type="entry name" value="TRIAD_supradom"/>
</dbReference>
<keyword evidence="4" id="KW-0479">Metal-binding</keyword>
<keyword evidence="7" id="KW-0833">Ubl conjugation pathway</keyword>
<keyword evidence="3" id="KW-0808">Transferase</keyword>
<evidence type="ECO:0000256" key="3">
    <source>
        <dbReference type="ARBA" id="ARBA00022679"/>
    </source>
</evidence>
<dbReference type="GO" id="GO:0061630">
    <property type="term" value="F:ubiquitin protein ligase activity"/>
    <property type="evidence" value="ECO:0007669"/>
    <property type="project" value="UniProtKB-EC"/>
</dbReference>
<dbReference type="InterPro" id="IPR002867">
    <property type="entry name" value="IBR_dom"/>
</dbReference>
<evidence type="ECO:0000256" key="2">
    <source>
        <dbReference type="ARBA" id="ARBA00012251"/>
    </source>
</evidence>
<dbReference type="GeneID" id="17268196"/>
<dbReference type="InterPro" id="IPR013083">
    <property type="entry name" value="Znf_RING/FYVE/PHD"/>
</dbReference>
<evidence type="ECO:0000256" key="9">
    <source>
        <dbReference type="SAM" id="MobiDB-lite"/>
    </source>
</evidence>
<dbReference type="Gene3D" id="3.30.40.10">
    <property type="entry name" value="Zinc/RING finger domain, C3HC4 (zinc finger)"/>
    <property type="match status" value="1"/>
</dbReference>
<dbReference type="EC" id="2.3.2.31" evidence="2"/>
<dbReference type="Pfam" id="PF01485">
    <property type="entry name" value="IBR"/>
    <property type="match status" value="1"/>
</dbReference>
<evidence type="ECO:0000256" key="5">
    <source>
        <dbReference type="ARBA" id="ARBA00022737"/>
    </source>
</evidence>
<feature type="region of interest" description="Disordered" evidence="9">
    <location>
        <begin position="76"/>
        <end position="111"/>
    </location>
</feature>
<accession>A0A0D3JGL4</accession>
<dbReference type="PROSITE" id="PS51873">
    <property type="entry name" value="TRIAD"/>
    <property type="match status" value="1"/>
</dbReference>
<dbReference type="STRING" id="2903.R1EP48"/>
<dbReference type="CDD" id="cd20336">
    <property type="entry name" value="Rcat_RBR"/>
    <property type="match status" value="1"/>
</dbReference>
<name>A0A0D3JGL4_EMIH1</name>
<dbReference type="HOGENOM" id="CLU_431773_0_0_1"/>
<dbReference type="GO" id="GO:0008270">
    <property type="term" value="F:zinc ion binding"/>
    <property type="evidence" value="ECO:0007669"/>
    <property type="project" value="UniProtKB-KW"/>
</dbReference>
<evidence type="ECO:0000256" key="6">
    <source>
        <dbReference type="ARBA" id="ARBA00022771"/>
    </source>
</evidence>
<evidence type="ECO:0000256" key="1">
    <source>
        <dbReference type="ARBA" id="ARBA00001798"/>
    </source>
</evidence>
<dbReference type="RefSeq" id="XP_005775078.1">
    <property type="nucleotide sequence ID" value="XM_005775021.1"/>
</dbReference>
<evidence type="ECO:0000256" key="4">
    <source>
        <dbReference type="ARBA" id="ARBA00022723"/>
    </source>
</evidence>
<dbReference type="AlphaFoldDB" id="A0A0D3JGL4"/>
<dbReference type="KEGG" id="ehx:EMIHUDRAFT_116587"/>
<dbReference type="EnsemblProtists" id="EOD22649">
    <property type="protein sequence ID" value="EOD22649"/>
    <property type="gene ID" value="EMIHUDRAFT_116587"/>
</dbReference>
<dbReference type="Pfam" id="PF22191">
    <property type="entry name" value="IBR_1"/>
    <property type="match status" value="1"/>
</dbReference>
<dbReference type="SUPFAM" id="SSF57850">
    <property type="entry name" value="RING/U-box"/>
    <property type="match status" value="2"/>
</dbReference>
<reference evidence="12" key="1">
    <citation type="journal article" date="2013" name="Nature">
        <title>Pan genome of the phytoplankton Emiliania underpins its global distribution.</title>
        <authorList>
            <person name="Read B.A."/>
            <person name="Kegel J."/>
            <person name="Klute M.J."/>
            <person name="Kuo A."/>
            <person name="Lefebvre S.C."/>
            <person name="Maumus F."/>
            <person name="Mayer C."/>
            <person name="Miller J."/>
            <person name="Monier A."/>
            <person name="Salamov A."/>
            <person name="Young J."/>
            <person name="Aguilar M."/>
            <person name="Claverie J.M."/>
            <person name="Frickenhaus S."/>
            <person name="Gonzalez K."/>
            <person name="Herman E.K."/>
            <person name="Lin Y.C."/>
            <person name="Napier J."/>
            <person name="Ogata H."/>
            <person name="Sarno A.F."/>
            <person name="Shmutz J."/>
            <person name="Schroeder D."/>
            <person name="de Vargas C."/>
            <person name="Verret F."/>
            <person name="von Dassow P."/>
            <person name="Valentin K."/>
            <person name="Van de Peer Y."/>
            <person name="Wheeler G."/>
            <person name="Dacks J.B."/>
            <person name="Delwiche C.F."/>
            <person name="Dyhrman S.T."/>
            <person name="Glockner G."/>
            <person name="John U."/>
            <person name="Richards T."/>
            <person name="Worden A.Z."/>
            <person name="Zhang X."/>
            <person name="Grigoriev I.V."/>
            <person name="Allen A.E."/>
            <person name="Bidle K."/>
            <person name="Borodovsky M."/>
            <person name="Bowler C."/>
            <person name="Brownlee C."/>
            <person name="Cock J.M."/>
            <person name="Elias M."/>
            <person name="Gladyshev V.N."/>
            <person name="Groth M."/>
            <person name="Guda C."/>
            <person name="Hadaegh A."/>
            <person name="Iglesias-Rodriguez M.D."/>
            <person name="Jenkins J."/>
            <person name="Jones B.M."/>
            <person name="Lawson T."/>
            <person name="Leese F."/>
            <person name="Lindquist E."/>
            <person name="Lobanov A."/>
            <person name="Lomsadze A."/>
            <person name="Malik S.B."/>
            <person name="Marsh M.E."/>
            <person name="Mackinder L."/>
            <person name="Mock T."/>
            <person name="Mueller-Roeber B."/>
            <person name="Pagarete A."/>
            <person name="Parker M."/>
            <person name="Probert I."/>
            <person name="Quesneville H."/>
            <person name="Raines C."/>
            <person name="Rensing S.A."/>
            <person name="Riano-Pachon D.M."/>
            <person name="Richier S."/>
            <person name="Rokitta S."/>
            <person name="Shiraiwa Y."/>
            <person name="Soanes D.M."/>
            <person name="van der Giezen M."/>
            <person name="Wahlund T.M."/>
            <person name="Williams B."/>
            <person name="Wilson W."/>
            <person name="Wolfe G."/>
            <person name="Wurch L.L."/>
        </authorList>
    </citation>
    <scope>NUCLEOTIDE SEQUENCE</scope>
</reference>
<reference evidence="11" key="2">
    <citation type="submission" date="2024-10" db="UniProtKB">
        <authorList>
            <consortium name="EnsemblProtists"/>
        </authorList>
    </citation>
    <scope>IDENTIFICATION</scope>
</reference>
<dbReference type="PANTHER" id="PTHR11685">
    <property type="entry name" value="RBR FAMILY RING FINGER AND IBR DOMAIN-CONTAINING"/>
    <property type="match status" value="1"/>
</dbReference>
<evidence type="ECO:0000313" key="11">
    <source>
        <dbReference type="EnsemblProtists" id="EOD22649"/>
    </source>
</evidence>
<dbReference type="SMART" id="SM00647">
    <property type="entry name" value="IBR"/>
    <property type="match status" value="2"/>
</dbReference>
<comment type="catalytic activity">
    <reaction evidence="1">
        <text>[E2 ubiquitin-conjugating enzyme]-S-ubiquitinyl-L-cysteine + [acceptor protein]-L-lysine = [E2 ubiquitin-conjugating enzyme]-L-cysteine + [acceptor protein]-N(6)-ubiquitinyl-L-lysine.</text>
        <dbReference type="EC" id="2.3.2.31"/>
    </reaction>
</comment>
<dbReference type="PaxDb" id="2903-EOD22649"/>
<evidence type="ECO:0000256" key="7">
    <source>
        <dbReference type="ARBA" id="ARBA00022786"/>
    </source>
</evidence>
<evidence type="ECO:0000313" key="12">
    <source>
        <dbReference type="Proteomes" id="UP000013827"/>
    </source>
</evidence>
<protein>
    <recommendedName>
        <fullName evidence="2">RBR-type E3 ubiquitin transferase</fullName>
        <ecNumber evidence="2">2.3.2.31</ecNumber>
    </recommendedName>
</protein>
<feature type="domain" description="RING-type" evidence="10">
    <location>
        <begin position="223"/>
        <end position="445"/>
    </location>
</feature>
<dbReference type="eggNOG" id="KOG1812">
    <property type="taxonomic scope" value="Eukaryota"/>
</dbReference>
<dbReference type="Proteomes" id="UP000013827">
    <property type="component" value="Unassembled WGS sequence"/>
</dbReference>
<dbReference type="CDD" id="cd20335">
    <property type="entry name" value="BRcat_RBR"/>
    <property type="match status" value="1"/>
</dbReference>
<feature type="compositionally biased region" description="Basic residues" evidence="9">
    <location>
        <begin position="86"/>
        <end position="102"/>
    </location>
</feature>
<evidence type="ECO:0000259" key="10">
    <source>
        <dbReference type="PROSITE" id="PS51873"/>
    </source>
</evidence>
<dbReference type="InterPro" id="IPR031127">
    <property type="entry name" value="E3_UB_ligase_RBR"/>
</dbReference>